<keyword evidence="1" id="KW-1133">Transmembrane helix</keyword>
<gene>
    <name evidence="2" type="ORF">SAMN05192565_13036</name>
</gene>
<evidence type="ECO:0000313" key="3">
    <source>
        <dbReference type="Proteomes" id="UP000199229"/>
    </source>
</evidence>
<dbReference type="AlphaFoldDB" id="A0A1I2X300"/>
<accession>A0A1I2X300</accession>
<keyword evidence="3" id="KW-1185">Reference proteome</keyword>
<feature type="non-terminal residue" evidence="2">
    <location>
        <position position="1"/>
    </location>
</feature>
<evidence type="ECO:0000313" key="2">
    <source>
        <dbReference type="EMBL" id="SFH07299.1"/>
    </source>
</evidence>
<sequence>SNAPFTEVQKVLSVFSTVTAPVAAGASIYSVSR</sequence>
<keyword evidence="1" id="KW-0472">Membrane</keyword>
<dbReference type="Proteomes" id="UP000199229">
    <property type="component" value="Unassembled WGS sequence"/>
</dbReference>
<protein>
    <submittedName>
        <fullName evidence="2">Polysaccharide export outer membrane protein</fullName>
    </submittedName>
</protein>
<dbReference type="EMBL" id="FOPM01000030">
    <property type="protein sequence ID" value="SFH07299.1"/>
    <property type="molecule type" value="Genomic_DNA"/>
</dbReference>
<organism evidence="2 3">
    <name type="scientific">Methylobacterium gossipiicola</name>
    <dbReference type="NCBI Taxonomy" id="582675"/>
    <lineage>
        <taxon>Bacteria</taxon>
        <taxon>Pseudomonadati</taxon>
        <taxon>Pseudomonadota</taxon>
        <taxon>Alphaproteobacteria</taxon>
        <taxon>Hyphomicrobiales</taxon>
        <taxon>Methylobacteriaceae</taxon>
        <taxon>Methylobacterium</taxon>
    </lineage>
</organism>
<evidence type="ECO:0000256" key="1">
    <source>
        <dbReference type="SAM" id="Phobius"/>
    </source>
</evidence>
<feature type="transmembrane region" description="Helical" evidence="1">
    <location>
        <begin position="12"/>
        <end position="31"/>
    </location>
</feature>
<proteinExistence type="predicted"/>
<keyword evidence="1" id="KW-0812">Transmembrane</keyword>
<reference evidence="3" key="1">
    <citation type="submission" date="2016-10" db="EMBL/GenBank/DDBJ databases">
        <authorList>
            <person name="Varghese N."/>
            <person name="Submissions S."/>
        </authorList>
    </citation>
    <scope>NUCLEOTIDE SEQUENCE [LARGE SCALE GENOMIC DNA]</scope>
    <source>
        <strain evidence="3">Gh-105</strain>
    </source>
</reference>
<name>A0A1I2X300_9HYPH</name>